<dbReference type="CDD" id="cd02440">
    <property type="entry name" value="AdoMet_MTases"/>
    <property type="match status" value="1"/>
</dbReference>
<dbReference type="GO" id="GO:0008173">
    <property type="term" value="F:RNA methyltransferase activity"/>
    <property type="evidence" value="ECO:0007669"/>
    <property type="project" value="InterPro"/>
</dbReference>
<evidence type="ECO:0000256" key="2">
    <source>
        <dbReference type="ARBA" id="ARBA00022490"/>
    </source>
</evidence>
<dbReference type="EMBL" id="JAAIUV010000003">
    <property type="protein sequence ID" value="NEX77814.1"/>
    <property type="molecule type" value="Genomic_DNA"/>
</dbReference>
<evidence type="ECO:0000256" key="3">
    <source>
        <dbReference type="ARBA" id="ARBA00022603"/>
    </source>
</evidence>
<dbReference type="GO" id="GO:0001510">
    <property type="term" value="P:RNA methylation"/>
    <property type="evidence" value="ECO:0007669"/>
    <property type="project" value="InterPro"/>
</dbReference>
<comment type="similarity">
    <text evidence="1 7">Belongs to the class I-like SAM-binding methyltransferase superfamily. RsmB/NOP family.</text>
</comment>
<dbReference type="GO" id="GO:0008757">
    <property type="term" value="F:S-adenosylmethionine-dependent methyltransferase activity"/>
    <property type="evidence" value="ECO:0007669"/>
    <property type="project" value="InterPro"/>
</dbReference>
<dbReference type="Gene3D" id="2.30.130.60">
    <property type="match status" value="1"/>
</dbReference>
<dbReference type="InterPro" id="IPR001678">
    <property type="entry name" value="MeTrfase_RsmB-F_NOP2_dom"/>
</dbReference>
<dbReference type="Proteomes" id="UP000481621">
    <property type="component" value="Unassembled WGS sequence"/>
</dbReference>
<proteinExistence type="inferred from homology"/>
<reference evidence="9" key="1">
    <citation type="submission" date="2020-02" db="EMBL/GenBank/DDBJ databases">
        <title>Bacillus sedimentmangrovi sp. nov., isolated from sediment of the mangrove ecosystem.</title>
        <authorList>
            <person name="Liu G."/>
        </authorList>
    </citation>
    <scope>NUCLEOTIDE SEQUENCE [LARGE SCALE GENOMIC DNA]</scope>
    <source>
        <strain evidence="9">SgZ-7</strain>
    </source>
</reference>
<feature type="binding site" evidence="7">
    <location>
        <position position="133"/>
    </location>
    <ligand>
        <name>S-adenosyl-L-methionine</name>
        <dbReference type="ChEBI" id="CHEBI:59789"/>
    </ligand>
</feature>
<keyword evidence="6 7" id="KW-0694">RNA-binding</keyword>
<dbReference type="InterPro" id="IPR018314">
    <property type="entry name" value="RsmB/NOL1/NOP2-like_CS"/>
</dbReference>
<dbReference type="InterPro" id="IPR049560">
    <property type="entry name" value="MeTrfase_RsmB-F_NOP2_cat"/>
</dbReference>
<feature type="active site" description="Nucleophile" evidence="7">
    <location>
        <position position="231"/>
    </location>
</feature>
<dbReference type="Pfam" id="PF01189">
    <property type="entry name" value="Methyltr_RsmB-F"/>
    <property type="match status" value="1"/>
</dbReference>
<dbReference type="InterPro" id="IPR023267">
    <property type="entry name" value="RCMT"/>
</dbReference>
<dbReference type="InterPro" id="IPR011023">
    <property type="entry name" value="Nop2p"/>
</dbReference>
<dbReference type="PROSITE" id="PS01153">
    <property type="entry name" value="NOL1_NOP2_SUN"/>
    <property type="match status" value="1"/>
</dbReference>
<dbReference type="Pfam" id="PF13636">
    <property type="entry name" value="Methyltranf_PUA"/>
    <property type="match status" value="1"/>
</dbReference>
<evidence type="ECO:0000256" key="5">
    <source>
        <dbReference type="ARBA" id="ARBA00022691"/>
    </source>
</evidence>
<keyword evidence="2" id="KW-0963">Cytoplasm</keyword>
<dbReference type="InterPro" id="IPR027391">
    <property type="entry name" value="Nol1_Nop2_Fmu_2"/>
</dbReference>
<dbReference type="InterPro" id="IPR029063">
    <property type="entry name" value="SAM-dependent_MTases_sf"/>
</dbReference>
<evidence type="ECO:0000256" key="1">
    <source>
        <dbReference type="ARBA" id="ARBA00007494"/>
    </source>
</evidence>
<accession>A0A6B3TLK1</accession>
<organism evidence="9 10">
    <name type="scientific">Neobacillus thermocopriae</name>
    <dbReference type="NCBI Taxonomy" id="1215031"/>
    <lineage>
        <taxon>Bacteria</taxon>
        <taxon>Bacillati</taxon>
        <taxon>Bacillota</taxon>
        <taxon>Bacilli</taxon>
        <taxon>Bacillales</taxon>
        <taxon>Bacillaceae</taxon>
        <taxon>Neobacillus</taxon>
    </lineage>
</organism>
<dbReference type="SUPFAM" id="SSF53335">
    <property type="entry name" value="S-adenosyl-L-methionine-dependent methyltransferases"/>
    <property type="match status" value="1"/>
</dbReference>
<dbReference type="PRINTS" id="PR02008">
    <property type="entry name" value="RCMTFAMILY"/>
</dbReference>
<dbReference type="Gene3D" id="3.30.70.1170">
    <property type="entry name" value="Sun protein, domain 3"/>
    <property type="match status" value="1"/>
</dbReference>
<keyword evidence="3 7" id="KW-0489">Methyltransferase</keyword>
<evidence type="ECO:0000256" key="6">
    <source>
        <dbReference type="ARBA" id="ARBA00022884"/>
    </source>
</evidence>
<dbReference type="GO" id="GO:0003723">
    <property type="term" value="F:RNA binding"/>
    <property type="evidence" value="ECO:0007669"/>
    <property type="project" value="UniProtKB-UniRule"/>
</dbReference>
<feature type="binding site" evidence="7">
    <location>
        <position position="178"/>
    </location>
    <ligand>
        <name>S-adenosyl-L-methionine</name>
        <dbReference type="ChEBI" id="CHEBI:59789"/>
    </ligand>
</feature>
<comment type="caution">
    <text evidence="9">The sequence shown here is derived from an EMBL/GenBank/DDBJ whole genome shotgun (WGS) entry which is preliminary data.</text>
</comment>
<dbReference type="GO" id="GO:0006396">
    <property type="term" value="P:RNA processing"/>
    <property type="evidence" value="ECO:0007669"/>
    <property type="project" value="InterPro"/>
</dbReference>
<feature type="domain" description="SAM-dependent MTase RsmB/NOP-type" evidence="8">
    <location>
        <begin position="22"/>
        <end position="302"/>
    </location>
</feature>
<dbReference type="PROSITE" id="PS51686">
    <property type="entry name" value="SAM_MT_RSMB_NOP"/>
    <property type="match status" value="1"/>
</dbReference>
<dbReference type="InterPro" id="IPR031341">
    <property type="entry name" value="Methyltr_RsmF_N"/>
</dbReference>
<comment type="caution">
    <text evidence="7">Lacks conserved residue(s) required for the propagation of feature annotation.</text>
</comment>
<feature type="binding site" evidence="7">
    <location>
        <begin position="109"/>
        <end position="115"/>
    </location>
    <ligand>
        <name>S-adenosyl-L-methionine</name>
        <dbReference type="ChEBI" id="CHEBI:59789"/>
    </ligand>
</feature>
<gene>
    <name evidence="9" type="ORF">G4Z05_02790</name>
</gene>
<protein>
    <submittedName>
        <fullName evidence="9">NOL1/NOP2/sun family putative RNA methylase</fullName>
    </submittedName>
</protein>
<dbReference type="Pfam" id="PF17126">
    <property type="entry name" value="RsmF_methylt_CI"/>
    <property type="match status" value="1"/>
</dbReference>
<dbReference type="PANTHER" id="PTHR22807:SF30">
    <property type="entry name" value="28S RRNA (CYTOSINE(4447)-C(5))-METHYLTRANSFERASE-RELATED"/>
    <property type="match status" value="1"/>
</dbReference>
<dbReference type="Gene3D" id="3.40.50.150">
    <property type="entry name" value="Vaccinia Virus protein VP39"/>
    <property type="match status" value="1"/>
</dbReference>
<keyword evidence="10" id="KW-1185">Reference proteome</keyword>
<name>A0A6B3TLK1_9BACI</name>
<evidence type="ECO:0000256" key="4">
    <source>
        <dbReference type="ARBA" id="ARBA00022679"/>
    </source>
</evidence>
<evidence type="ECO:0000313" key="10">
    <source>
        <dbReference type="Proteomes" id="UP000481621"/>
    </source>
</evidence>
<dbReference type="AlphaFoldDB" id="A0A6B3TLK1"/>
<sequence>MELPKDFRNKMRDLLKDEYEDFMKSYEDHKAQGLRVNTLKIDMEEFQKMSPFHLDKIPWVKEGFYYGDIDRPGKHPYHEAGLYYIQEPSAMAAGELVDPQPGERVLDLCAAPGGKTTHMAARMQQQGFLLTNEIHPARAKILSQNVERMGITNAVVTNETPARLAERFPGYFDRILVDAPCSGEGMFRKDPDACAEWSLENVAVCAGRQMDILEHAGTMLRPGGRLVYSTCTFSPEENEGIISQFLKKNSNFEVEDIQVFEGFDRGRRDWVPEGVADLEKTIRIWPHHVQGEGHYIAVLRKTDGAEHGKWKGPKVFTDKKTLKSYFQFAEENLREAPTGEFLLFGEQLYLLPEGMLSLENLKVVRPGWHLGTIKKNRFEPSHAMALALKGEQVKHKWNLPVDSRDILAFLKGESLEAEGPKGWYLVEVDGYSIGWGKLSDRTLKNHYPKGLRWTGNY</sequence>
<evidence type="ECO:0000313" key="9">
    <source>
        <dbReference type="EMBL" id="NEX77814.1"/>
    </source>
</evidence>
<dbReference type="PANTHER" id="PTHR22807">
    <property type="entry name" value="NOP2 YEAST -RELATED NOL1/NOP2/FMU SUN DOMAIN-CONTAINING"/>
    <property type="match status" value="1"/>
</dbReference>
<dbReference type="InterPro" id="IPR031340">
    <property type="entry name" value="RsmF_methylt_CI"/>
</dbReference>
<keyword evidence="4 7" id="KW-0808">Transferase</keyword>
<dbReference type="Pfam" id="PF17125">
    <property type="entry name" value="Methyltr_RsmF_N"/>
    <property type="match status" value="1"/>
</dbReference>
<dbReference type="CDD" id="cd21147">
    <property type="entry name" value="RsmF_methylt_CTD1"/>
    <property type="match status" value="1"/>
</dbReference>
<dbReference type="NCBIfam" id="TIGR00446">
    <property type="entry name" value="nop2p"/>
    <property type="match status" value="1"/>
</dbReference>
<evidence type="ECO:0000259" key="8">
    <source>
        <dbReference type="PROSITE" id="PS51686"/>
    </source>
</evidence>
<keyword evidence="5 7" id="KW-0949">S-adenosyl-L-methionine</keyword>
<evidence type="ECO:0000256" key="7">
    <source>
        <dbReference type="PROSITE-ProRule" id="PRU01023"/>
    </source>
</evidence>